<dbReference type="OrthoDB" id="6133115at2759"/>
<accession>A0A6A6VKJ0</accession>
<organism evidence="3 4">
    <name type="scientific">Sporormia fimetaria CBS 119925</name>
    <dbReference type="NCBI Taxonomy" id="1340428"/>
    <lineage>
        <taxon>Eukaryota</taxon>
        <taxon>Fungi</taxon>
        <taxon>Dikarya</taxon>
        <taxon>Ascomycota</taxon>
        <taxon>Pezizomycotina</taxon>
        <taxon>Dothideomycetes</taxon>
        <taxon>Pleosporomycetidae</taxon>
        <taxon>Pleosporales</taxon>
        <taxon>Sporormiaceae</taxon>
        <taxon>Sporormia</taxon>
    </lineage>
</organism>
<dbReference type="InterPro" id="IPR056223">
    <property type="entry name" value="PH_24"/>
</dbReference>
<name>A0A6A6VKJ0_9PLEO</name>
<dbReference type="Gene3D" id="1.10.10.10">
    <property type="entry name" value="Winged helix-like DNA-binding domain superfamily/Winged helix DNA-binding domain"/>
    <property type="match status" value="1"/>
</dbReference>
<dbReference type="Pfam" id="PF24345">
    <property type="entry name" value="PH_24"/>
    <property type="match status" value="1"/>
</dbReference>
<feature type="compositionally biased region" description="Basic and acidic residues" evidence="1">
    <location>
        <begin position="1960"/>
        <end position="1971"/>
    </location>
</feature>
<dbReference type="InterPro" id="IPR036390">
    <property type="entry name" value="WH_DNA-bd_sf"/>
</dbReference>
<feature type="region of interest" description="Disordered" evidence="1">
    <location>
        <begin position="1941"/>
        <end position="1971"/>
    </location>
</feature>
<feature type="region of interest" description="Disordered" evidence="1">
    <location>
        <begin position="106"/>
        <end position="133"/>
    </location>
</feature>
<evidence type="ECO:0000313" key="4">
    <source>
        <dbReference type="Proteomes" id="UP000799440"/>
    </source>
</evidence>
<dbReference type="InterPro" id="IPR036388">
    <property type="entry name" value="WH-like_DNA-bd_sf"/>
</dbReference>
<feature type="domain" description="Macro" evidence="2">
    <location>
        <begin position="633"/>
        <end position="817"/>
    </location>
</feature>
<dbReference type="PANTHER" id="PTHR11106:SF27">
    <property type="entry name" value="MACRO DOMAIN-CONTAINING PROTEIN"/>
    <property type="match status" value="1"/>
</dbReference>
<dbReference type="SMART" id="SM00506">
    <property type="entry name" value="A1pp"/>
    <property type="match status" value="2"/>
</dbReference>
<dbReference type="InterPro" id="IPR058348">
    <property type="entry name" value="DUF8035"/>
</dbReference>
<evidence type="ECO:0000256" key="1">
    <source>
        <dbReference type="SAM" id="MobiDB-lite"/>
    </source>
</evidence>
<feature type="region of interest" description="Disordered" evidence="1">
    <location>
        <begin position="2044"/>
        <end position="2124"/>
    </location>
</feature>
<dbReference type="PANTHER" id="PTHR11106">
    <property type="entry name" value="GANGLIOSIDE INDUCED DIFFERENTIATION ASSOCIATED PROTEIN 2-RELATED"/>
    <property type="match status" value="1"/>
</dbReference>
<feature type="region of interest" description="Disordered" evidence="1">
    <location>
        <begin position="321"/>
        <end position="340"/>
    </location>
</feature>
<feature type="compositionally biased region" description="Acidic residues" evidence="1">
    <location>
        <begin position="112"/>
        <end position="127"/>
    </location>
</feature>
<dbReference type="SUPFAM" id="SSF52949">
    <property type="entry name" value="Macro domain-like"/>
    <property type="match status" value="2"/>
</dbReference>
<evidence type="ECO:0000259" key="2">
    <source>
        <dbReference type="PROSITE" id="PS51154"/>
    </source>
</evidence>
<dbReference type="InterPro" id="IPR043472">
    <property type="entry name" value="Macro_dom-like"/>
</dbReference>
<feature type="compositionally biased region" description="Polar residues" evidence="1">
    <location>
        <begin position="508"/>
        <end position="536"/>
    </location>
</feature>
<dbReference type="SUPFAM" id="SSF46785">
    <property type="entry name" value="Winged helix' DNA-binding domain"/>
    <property type="match status" value="1"/>
</dbReference>
<dbReference type="Pfam" id="PF26082">
    <property type="entry name" value="zf-C2H2_AcuF"/>
    <property type="match status" value="1"/>
</dbReference>
<reference evidence="3" key="1">
    <citation type="journal article" date="2020" name="Stud. Mycol.">
        <title>101 Dothideomycetes genomes: a test case for predicting lifestyles and emergence of pathogens.</title>
        <authorList>
            <person name="Haridas S."/>
            <person name="Albert R."/>
            <person name="Binder M."/>
            <person name="Bloem J."/>
            <person name="Labutti K."/>
            <person name="Salamov A."/>
            <person name="Andreopoulos B."/>
            <person name="Baker S."/>
            <person name="Barry K."/>
            <person name="Bills G."/>
            <person name="Bluhm B."/>
            <person name="Cannon C."/>
            <person name="Castanera R."/>
            <person name="Culley D."/>
            <person name="Daum C."/>
            <person name="Ezra D."/>
            <person name="Gonzalez J."/>
            <person name="Henrissat B."/>
            <person name="Kuo A."/>
            <person name="Liang C."/>
            <person name="Lipzen A."/>
            <person name="Lutzoni F."/>
            <person name="Magnuson J."/>
            <person name="Mondo S."/>
            <person name="Nolan M."/>
            <person name="Ohm R."/>
            <person name="Pangilinan J."/>
            <person name="Park H.-J."/>
            <person name="Ramirez L."/>
            <person name="Alfaro M."/>
            <person name="Sun H."/>
            <person name="Tritt A."/>
            <person name="Yoshinaga Y."/>
            <person name="Zwiers L.-H."/>
            <person name="Turgeon B."/>
            <person name="Goodwin S."/>
            <person name="Spatafora J."/>
            <person name="Crous P."/>
            <person name="Grigoriev I."/>
        </authorList>
    </citation>
    <scope>NUCLEOTIDE SEQUENCE</scope>
    <source>
        <strain evidence="3">CBS 119925</strain>
    </source>
</reference>
<dbReference type="InterPro" id="IPR002589">
    <property type="entry name" value="Macro_dom"/>
</dbReference>
<dbReference type="InterPro" id="IPR058925">
    <property type="entry name" value="zf-C2H2_AcuF"/>
</dbReference>
<proteinExistence type="predicted"/>
<dbReference type="Pfam" id="PF26118">
    <property type="entry name" value="DUF8035"/>
    <property type="match status" value="1"/>
</dbReference>
<protein>
    <recommendedName>
        <fullName evidence="2">Macro domain-containing protein</fullName>
    </recommendedName>
</protein>
<feature type="region of interest" description="Disordered" evidence="1">
    <location>
        <begin position="2000"/>
        <end position="2027"/>
    </location>
</feature>
<dbReference type="Pfam" id="PF01661">
    <property type="entry name" value="Macro"/>
    <property type="match status" value="2"/>
</dbReference>
<feature type="compositionally biased region" description="Polar residues" evidence="1">
    <location>
        <begin position="1949"/>
        <end position="1959"/>
    </location>
</feature>
<sequence length="2172" mass="242201">MTTIRLRTAAVVRGFHTLTTALTTDTAGLGYIIDKTSLDDEIGRFRVWAGNLGALQKGHSSADYRLRDSPLLSGNLLKLLQELDENINESVAVLLGTRLPYEQQLAESGATSDEEGDFYSDDSDDESNGAPRTELDQRFREIIDIIDNLYKLSVRIRQPTLRTRSLKAASYQPKDPETGVDILGQYAAYDRQHTEELVSHLRAENTENVDVSNDALVERLSKAITLRRRQFKYWRRHRDKLGQESLIEEGPHALPPAVSNQDDLKRRDTMEAQPGVPLVAAIREAPSQKTGKTMLSGTEATAHHQSLDDIVDSKSVTSYATTVRDTSGKGIELPPPPKGSDSERDFECPYCFIICPARYGKGRGWRTHLLQDLQPYLCTYSDCDHSEQLFRSRREWIDHESFHRKAWRCPEHPHAVYSSRTGLEKHLQSDHKENFPRIQLESIIKVGETSSVDMRKKCPICLADADDTLGPLHNHIAHHLERLASFSLPIVAQDDVSAAGSSIASGAPSTLSGFSSTGTVSNESETSVQLKTSHPSTVAGPEASDEGAARSERGILSVEAIERVIDSSSDRLDMLMSKSANPLEPSELVKKPLSENEGVSMGNKTNLSLLGLSDVPTLQELYTSGSLVVESHDDLFPPDESLNSVVAFCHYDITRLQADCIVNSAVPADRVNRTPGLNRHINEAAGPELMQESRQYGSAKPGFTWLSKGYNLPSSYVIHVTCPSYVRAAMSQGLSLLAECYRNVLLTAMNHQIKNIVFPCLATGGKGFPSRAAAKTALQEVRAFLDLRGSHTFERIVFCVYNAADDKNFRKALPSFFPPTAEDLRDITTQEKRSDRPSIMVELQDVGDIVSSASSALINIPTNVPEFDWIAYNELSLIQSSLGALRCSIEPKTDDPGWGDEVVSDVRLICSVLNVAMGGLLEMISQARRSHDRTEDTSRFSSSEASRVWTDLNLHLKTTHDLDFRSLLKICREFLQTLDVTGKSQAHSLIFMRDLLESYLAVETGGQHGDVKGHLELVMQTREYQRETLEQSRLNAVKLNAIPSLLRLYQMGKLEAIPTTATSNSYELSTVCMIKEDITRLDVDAIVNSTDIGFNGLGSLDRTVFERGGPRMREDCMNFGICKTGDVRVTQGYLLPARHVIHTIPPTSRAGSREEFRKLYRDILETARNVQAQSLAIPAIGTGAAMFPLKDLVRIALEEVKKFLEDTYYSEAMMKIIFCIYSPVEEAAYKALLPLYFPPMEASFITASVHGDNIQSSEEDRPSGDAKPRRTLFGSLGDAVRNVRIGKQLANESSRSLNEEEKGALLNFDNHARNCTTCNDLLRLYSEGLTLCPEGYAAAQALIQYLYMDEAKTVYSFDRENGHQVRVEFPFDHKHAMDLLSIVEDSFRDVERDTPFVSANQPYPEIQDEATQSSHNIGPFKRNEDEMIATIHVWSQETQQLEMLSPNECSVQVVPGKVDVYHMGPKSHKLELLLSLELGPAAAFIKAGNLDVALRAPAFPNSPNKPTDDIVFRSRRRTDCEKLFRQLVDAKRGTVQKTTDLSPGMDGASERVTWDERVFIYNRKGDAEWQPLQPEECTVVRDGPKLEFHAAGGGEPSILDLDNYHWFISLPNDEVDILLRRRPREDEDHAPTEPNSSLFTSRMLYTLRCRNPQEAAQLYKAINEVYLHYKSMQARNDHRRLVLPDVPTEAPVFSMFSTPKREATSSSRPVQPSTKEKISDEFLESAGRMLVLLQSTEPQGAKVSFSTIERQMEQGIMRVKAMAHHLADLGLVEVSDDFVQVKRKDSSAGPDVLSRSSTAIAETDEDELTARVRHLFGTAPDGAIWHETYVAGVLKCEVSAVRQALNKLKGKRLVDNPMSDDEADERWNSQLWVTTQPSIGLDAIDRAILRELRSSSPSRRSIIELSEALHLTFKEVTERLSVLEKHGGVNSVNGSWTLTHLSNEGEASGQPSTGELNTMSRKEEHGEDDQKPMARQMEEPMLAVADPALDDTFVADSEHYQDPADLSKSRASRTADPNQVAQGRPDLSYINMDDFVTYIDQALSRPQSPLPSDDEAYTRPAKKKASSSASSLSSDDEDYARQRRKGRAEEAGSSTVHHPRPTSPDHTQSKPIPPGTRWTKIDRRLVSPQALDEAKEQYEERSSHVVVFRFLSKEEIQDLAVQTGKIGMEKLL</sequence>
<dbReference type="Gene3D" id="3.40.220.10">
    <property type="entry name" value="Leucine Aminopeptidase, subunit E, domain 1"/>
    <property type="match status" value="2"/>
</dbReference>
<feature type="domain" description="Macro" evidence="2">
    <location>
        <begin position="1058"/>
        <end position="1237"/>
    </location>
</feature>
<dbReference type="PROSITE" id="PS51154">
    <property type="entry name" value="MACRO"/>
    <property type="match status" value="2"/>
</dbReference>
<gene>
    <name evidence="3" type="ORF">M011DRAFT_465087</name>
</gene>
<keyword evidence="4" id="KW-1185">Reference proteome</keyword>
<dbReference type="EMBL" id="MU006564">
    <property type="protein sequence ID" value="KAF2750319.1"/>
    <property type="molecule type" value="Genomic_DNA"/>
</dbReference>
<feature type="region of interest" description="Disordered" evidence="1">
    <location>
        <begin position="501"/>
        <end position="552"/>
    </location>
</feature>
<evidence type="ECO:0000313" key="3">
    <source>
        <dbReference type="EMBL" id="KAF2750319.1"/>
    </source>
</evidence>
<dbReference type="Proteomes" id="UP000799440">
    <property type="component" value="Unassembled WGS sequence"/>
</dbReference>